<keyword evidence="2" id="KW-0472">Membrane</keyword>
<dbReference type="InterPro" id="IPR046675">
    <property type="entry name" value="DUF6545"/>
</dbReference>
<evidence type="ECO:0000313" key="5">
    <source>
        <dbReference type="Proteomes" id="UP000619486"/>
    </source>
</evidence>
<dbReference type="NCBIfam" id="NF042915">
    <property type="entry name" value="MAB_1171c_fam"/>
    <property type="match status" value="1"/>
</dbReference>
<dbReference type="Pfam" id="PF20182">
    <property type="entry name" value="DUF6545"/>
    <property type="match status" value="1"/>
</dbReference>
<keyword evidence="5" id="KW-1185">Reference proteome</keyword>
<name>A0A918HFA8_9ACTN</name>
<evidence type="ECO:0000256" key="1">
    <source>
        <dbReference type="SAM" id="MobiDB-lite"/>
    </source>
</evidence>
<feature type="transmembrane region" description="Helical" evidence="2">
    <location>
        <begin position="12"/>
        <end position="29"/>
    </location>
</feature>
<comment type="caution">
    <text evidence="4">The sequence shown here is derived from an EMBL/GenBank/DDBJ whole genome shotgun (WGS) entry which is preliminary data.</text>
</comment>
<dbReference type="EMBL" id="BMQQ01000036">
    <property type="protein sequence ID" value="GGT60387.1"/>
    <property type="molecule type" value="Genomic_DNA"/>
</dbReference>
<feature type="transmembrane region" description="Helical" evidence="2">
    <location>
        <begin position="104"/>
        <end position="123"/>
    </location>
</feature>
<evidence type="ECO:0000256" key="2">
    <source>
        <dbReference type="SAM" id="Phobius"/>
    </source>
</evidence>
<evidence type="ECO:0000259" key="3">
    <source>
        <dbReference type="Pfam" id="PF20182"/>
    </source>
</evidence>
<protein>
    <recommendedName>
        <fullName evidence="3">DUF6545 domain-containing protein</fullName>
    </recommendedName>
</protein>
<feature type="transmembrane region" description="Helical" evidence="2">
    <location>
        <begin position="75"/>
        <end position="92"/>
    </location>
</feature>
<sequence>MLTASLATLGSWLTYPSCLVLCLAVLLRAAPSLRAPDQRGLWLAVATAGAAMALDLPAVTHLVTGLAGTDHVVELTKNMIGVVSAGAVLYFLSAPSGSHPLRTGLCCTVGVILAAVLFLDLSAPPHLTHAITAAGGPAPSAAYWLTLIVTHAVANTVCVIVCCWYGLRTDDRPLAAALWLFATGTALAGLFWVGRLLLLTLGGTWAQPYLPLLISLHAVFRAAAVLIPTVVSARGALADARTVWRLWPLWRELADAVPQVVLTTRRTRLLELFWPPVPRHLLAYRKVIEIRDAMLELERYVPQGIAPLAQDHVRSLGPFRARADATVLACVVKAARHAKLAGHPRCQSPAESSIQGEPPPSLLTRHGQETTLAAEKTHLIELARAYVSAPVRSFAPGRSSRVPGHPEQR</sequence>
<dbReference type="AlphaFoldDB" id="A0A918HFA8"/>
<dbReference type="RefSeq" id="WP_019884650.1">
    <property type="nucleotide sequence ID" value="NZ_BMQQ01000036.1"/>
</dbReference>
<dbReference type="Proteomes" id="UP000619486">
    <property type="component" value="Unassembled WGS sequence"/>
</dbReference>
<feature type="transmembrane region" description="Helical" evidence="2">
    <location>
        <begin position="143"/>
        <end position="167"/>
    </location>
</feature>
<accession>A0A918HFA8</accession>
<keyword evidence="2" id="KW-0812">Transmembrane</keyword>
<feature type="transmembrane region" description="Helical" evidence="2">
    <location>
        <begin position="174"/>
        <end position="197"/>
    </location>
</feature>
<reference evidence="4" key="1">
    <citation type="journal article" date="2014" name="Int. J. Syst. Evol. Microbiol.">
        <title>Complete genome sequence of Corynebacterium casei LMG S-19264T (=DSM 44701T), isolated from a smear-ripened cheese.</title>
        <authorList>
            <consortium name="US DOE Joint Genome Institute (JGI-PGF)"/>
            <person name="Walter F."/>
            <person name="Albersmeier A."/>
            <person name="Kalinowski J."/>
            <person name="Ruckert C."/>
        </authorList>
    </citation>
    <scope>NUCLEOTIDE SEQUENCE</scope>
    <source>
        <strain evidence="4">JCM 3172</strain>
    </source>
</reference>
<feature type="region of interest" description="Disordered" evidence="1">
    <location>
        <begin position="341"/>
        <end position="364"/>
    </location>
</feature>
<proteinExistence type="predicted"/>
<feature type="domain" description="DUF6545" evidence="3">
    <location>
        <begin position="239"/>
        <end position="387"/>
    </location>
</feature>
<reference evidence="4" key="2">
    <citation type="submission" date="2020-09" db="EMBL/GenBank/DDBJ databases">
        <authorList>
            <person name="Sun Q."/>
            <person name="Ohkuma M."/>
        </authorList>
    </citation>
    <scope>NUCLEOTIDE SEQUENCE</scope>
    <source>
        <strain evidence="4">JCM 3172</strain>
    </source>
</reference>
<evidence type="ECO:0000313" key="4">
    <source>
        <dbReference type="EMBL" id="GGT60387.1"/>
    </source>
</evidence>
<organism evidence="4 5">
    <name type="scientific">Streptomyces purpureus</name>
    <dbReference type="NCBI Taxonomy" id="1951"/>
    <lineage>
        <taxon>Bacteria</taxon>
        <taxon>Bacillati</taxon>
        <taxon>Actinomycetota</taxon>
        <taxon>Actinomycetes</taxon>
        <taxon>Kitasatosporales</taxon>
        <taxon>Streptomycetaceae</taxon>
        <taxon>Streptomyces</taxon>
    </lineage>
</organism>
<keyword evidence="2" id="KW-1133">Transmembrane helix</keyword>
<feature type="transmembrane region" description="Helical" evidence="2">
    <location>
        <begin position="41"/>
        <end position="63"/>
    </location>
</feature>
<dbReference type="InterPro" id="IPR050039">
    <property type="entry name" value="MAB_1171c-like"/>
</dbReference>
<gene>
    <name evidence="4" type="ORF">GCM10014713_62270</name>
</gene>
<feature type="transmembrane region" description="Helical" evidence="2">
    <location>
        <begin position="209"/>
        <end position="231"/>
    </location>
</feature>